<dbReference type="Proteomes" id="UP001499930">
    <property type="component" value="Unassembled WGS sequence"/>
</dbReference>
<evidence type="ECO:0000256" key="4">
    <source>
        <dbReference type="ARBA" id="ARBA00022631"/>
    </source>
</evidence>
<evidence type="ECO:0000256" key="2">
    <source>
        <dbReference type="ARBA" id="ARBA00004754"/>
    </source>
</evidence>
<accession>A0ABP6KN37</accession>
<organism evidence="9 10">
    <name type="scientific">Streptosporangium longisporum</name>
    <dbReference type="NCBI Taxonomy" id="46187"/>
    <lineage>
        <taxon>Bacteria</taxon>
        <taxon>Bacillati</taxon>
        <taxon>Actinomycetota</taxon>
        <taxon>Actinomycetes</taxon>
        <taxon>Streptosporangiales</taxon>
        <taxon>Streptosporangiaceae</taxon>
        <taxon>Streptosporangium</taxon>
    </lineage>
</organism>
<dbReference type="InterPro" id="IPR036778">
    <property type="entry name" value="OHCU_decarboxylase_sf"/>
</dbReference>
<keyword evidence="5" id="KW-0210">Decarboxylase</keyword>
<comment type="caution">
    <text evidence="9">The sequence shown here is derived from an EMBL/GenBank/DDBJ whole genome shotgun (WGS) entry which is preliminary data.</text>
</comment>
<name>A0ABP6KN37_9ACTN</name>
<feature type="region of interest" description="Disordered" evidence="7">
    <location>
        <begin position="80"/>
        <end position="100"/>
    </location>
</feature>
<sequence>MPTVNPAPPPDGLAAFNALDAGEAEAELLTCCASRAFARRVAAARPYPDADRLAAAARAAVRELDWTDVLEALAAHPRIGQAPGAQDTGREAAWSRREQSGVGAAGPELLEGLAEGNRAYERRFGHVYLVCATGLSAEELLERLTRRLGNDEETERDVVRTELAAITRLRLARLLGTTPAPEGTP</sequence>
<reference evidence="10" key="1">
    <citation type="journal article" date="2019" name="Int. J. Syst. Evol. Microbiol.">
        <title>The Global Catalogue of Microorganisms (GCM) 10K type strain sequencing project: providing services to taxonomists for standard genome sequencing and annotation.</title>
        <authorList>
            <consortium name="The Broad Institute Genomics Platform"/>
            <consortium name="The Broad Institute Genome Sequencing Center for Infectious Disease"/>
            <person name="Wu L."/>
            <person name="Ma J."/>
        </authorList>
    </citation>
    <scope>NUCLEOTIDE SEQUENCE [LARGE SCALE GENOMIC DNA]</scope>
    <source>
        <strain evidence="10">JCM 3106</strain>
    </source>
</reference>
<evidence type="ECO:0000313" key="10">
    <source>
        <dbReference type="Proteomes" id="UP001499930"/>
    </source>
</evidence>
<dbReference type="NCBIfam" id="TIGR03180">
    <property type="entry name" value="UraD_2"/>
    <property type="match status" value="1"/>
</dbReference>
<evidence type="ECO:0000256" key="6">
    <source>
        <dbReference type="ARBA" id="ARBA00023239"/>
    </source>
</evidence>
<evidence type="ECO:0000256" key="1">
    <source>
        <dbReference type="ARBA" id="ARBA00001163"/>
    </source>
</evidence>
<keyword evidence="6" id="KW-0456">Lyase</keyword>
<feature type="compositionally biased region" description="Basic and acidic residues" evidence="7">
    <location>
        <begin position="88"/>
        <end position="99"/>
    </location>
</feature>
<dbReference type="Gene3D" id="1.10.3330.10">
    <property type="entry name" value="Oxo-4-hydroxy-4-carboxy-5-ureidoimidazoline decarboxylase"/>
    <property type="match status" value="1"/>
</dbReference>
<evidence type="ECO:0000256" key="7">
    <source>
        <dbReference type="SAM" id="MobiDB-lite"/>
    </source>
</evidence>
<dbReference type="SUPFAM" id="SSF158694">
    <property type="entry name" value="UraD-Like"/>
    <property type="match status" value="1"/>
</dbReference>
<feature type="domain" description="Oxo-4-hydroxy-4-carboxy-5-ureidoimidazoline decarboxylase" evidence="8">
    <location>
        <begin position="17"/>
        <end position="172"/>
    </location>
</feature>
<evidence type="ECO:0000313" key="9">
    <source>
        <dbReference type="EMBL" id="GAA3011127.1"/>
    </source>
</evidence>
<evidence type="ECO:0000259" key="8">
    <source>
        <dbReference type="Pfam" id="PF09349"/>
    </source>
</evidence>
<evidence type="ECO:0000256" key="5">
    <source>
        <dbReference type="ARBA" id="ARBA00022793"/>
    </source>
</evidence>
<dbReference type="PANTHER" id="PTHR43466:SF1">
    <property type="entry name" value="2-OXO-4-HYDROXY-4-CARBOXY-5-UREIDOIMIDAZOLINE DECARBOXYLASE-RELATED"/>
    <property type="match status" value="1"/>
</dbReference>
<dbReference type="PANTHER" id="PTHR43466">
    <property type="entry name" value="2-OXO-4-HYDROXY-4-CARBOXY-5-UREIDOIMIDAZOLINE DECARBOXYLASE-RELATED"/>
    <property type="match status" value="1"/>
</dbReference>
<evidence type="ECO:0000256" key="3">
    <source>
        <dbReference type="ARBA" id="ARBA00012257"/>
    </source>
</evidence>
<comment type="pathway">
    <text evidence="2">Purine metabolism; urate degradation; (S)-allantoin from urate: step 3/3.</text>
</comment>
<protein>
    <recommendedName>
        <fullName evidence="3">2-oxo-4-hydroxy-4-carboxy-5-ureidoimidazoline decarboxylase</fullName>
        <ecNumber evidence="3">4.1.1.97</ecNumber>
    </recommendedName>
</protein>
<dbReference type="InterPro" id="IPR018020">
    <property type="entry name" value="OHCU_decarboxylase"/>
</dbReference>
<comment type="catalytic activity">
    <reaction evidence="1">
        <text>5-hydroxy-2-oxo-4-ureido-2,5-dihydro-1H-imidazole-5-carboxylate + H(+) = (S)-allantoin + CO2</text>
        <dbReference type="Rhea" id="RHEA:26301"/>
        <dbReference type="ChEBI" id="CHEBI:15378"/>
        <dbReference type="ChEBI" id="CHEBI:15678"/>
        <dbReference type="ChEBI" id="CHEBI:16526"/>
        <dbReference type="ChEBI" id="CHEBI:58639"/>
        <dbReference type="EC" id="4.1.1.97"/>
    </reaction>
</comment>
<gene>
    <name evidence="9" type="primary">uraD</name>
    <name evidence="9" type="ORF">GCM10017559_37190</name>
</gene>
<dbReference type="NCBIfam" id="NF010372">
    <property type="entry name" value="PRK13798.1"/>
    <property type="match status" value="1"/>
</dbReference>
<proteinExistence type="predicted"/>
<dbReference type="InterPro" id="IPR017595">
    <property type="entry name" value="OHCU_decarboxylase-2"/>
</dbReference>
<keyword evidence="4" id="KW-0659">Purine metabolism</keyword>
<dbReference type="EC" id="4.1.1.97" evidence="3"/>
<dbReference type="RefSeq" id="WP_344896526.1">
    <property type="nucleotide sequence ID" value="NZ_BAAAWD010000009.1"/>
</dbReference>
<dbReference type="Pfam" id="PF09349">
    <property type="entry name" value="OHCU_decarbox"/>
    <property type="match status" value="1"/>
</dbReference>
<dbReference type="EMBL" id="BAAAWD010000009">
    <property type="protein sequence ID" value="GAA3011127.1"/>
    <property type="molecule type" value="Genomic_DNA"/>
</dbReference>
<keyword evidence="10" id="KW-1185">Reference proteome</keyword>